<organism evidence="2 3">
    <name type="scientific">Enterococcus lacertideformus</name>
    <dbReference type="NCBI Taxonomy" id="2771493"/>
    <lineage>
        <taxon>Bacteria</taxon>
        <taxon>Bacillati</taxon>
        <taxon>Bacillota</taxon>
        <taxon>Bacilli</taxon>
        <taxon>Lactobacillales</taxon>
        <taxon>Enterococcaceae</taxon>
        <taxon>Enterococcus</taxon>
    </lineage>
</organism>
<proteinExistence type="predicted"/>
<feature type="region of interest" description="Disordered" evidence="1">
    <location>
        <begin position="48"/>
        <end position="83"/>
    </location>
</feature>
<evidence type="ECO:0000256" key="1">
    <source>
        <dbReference type="SAM" id="MobiDB-lite"/>
    </source>
</evidence>
<dbReference type="AlphaFoldDB" id="A0A931F8M0"/>
<sequence>MNKFHEAAVYRVRTLQYPETIIDAMERVHKKITQDDVLQEKWNETLNNLNKDSESSDSFDSASSGSFTEAKKEEQQALVSRGITLNSSTENKIELSTDITKPKISDELVLPNEKSKITKSTKNSREILLLNDMINKLEASDGLVLTNEKPEIIQSLKK</sequence>
<dbReference type="Proteomes" id="UP000637757">
    <property type="component" value="Unassembled WGS sequence"/>
</dbReference>
<accession>A0A931F8M0</accession>
<keyword evidence="3" id="KW-1185">Reference proteome</keyword>
<evidence type="ECO:0000313" key="3">
    <source>
        <dbReference type="Proteomes" id="UP000637757"/>
    </source>
</evidence>
<gene>
    <name evidence="2" type="ORF">IC227_06030</name>
</gene>
<comment type="caution">
    <text evidence="2">The sequence shown here is derived from an EMBL/GenBank/DDBJ whole genome shotgun (WGS) entry which is preliminary data.</text>
</comment>
<reference evidence="2" key="1">
    <citation type="submission" date="2020-09" db="EMBL/GenBank/DDBJ databases">
        <title>Genomic insights into the novelty and pathogenicity of a unique biofilm-forming Enterococcus sp. bacteria (Enterococcus lacertideformus) identified in reptiles.</title>
        <authorList>
            <person name="Agius J.E."/>
            <person name="Phalen D.N."/>
            <person name="Rose K."/>
            <person name="Eden J.-S."/>
        </authorList>
    </citation>
    <scope>NUCLEOTIDE SEQUENCE</scope>
    <source>
        <strain evidence="2">PHRS 0518</strain>
    </source>
</reference>
<dbReference type="EMBL" id="JADAKE010000016">
    <property type="protein sequence ID" value="MBF8807974.1"/>
    <property type="molecule type" value="Genomic_DNA"/>
</dbReference>
<name>A0A931F8M0_9ENTE</name>
<protein>
    <submittedName>
        <fullName evidence="2">Uncharacterized protein</fullName>
    </submittedName>
</protein>
<evidence type="ECO:0000313" key="2">
    <source>
        <dbReference type="EMBL" id="MBF8807974.1"/>
    </source>
</evidence>
<feature type="compositionally biased region" description="Low complexity" evidence="1">
    <location>
        <begin position="56"/>
        <end position="66"/>
    </location>
</feature>